<evidence type="ECO:0008006" key="4">
    <source>
        <dbReference type="Google" id="ProtNLM"/>
    </source>
</evidence>
<protein>
    <recommendedName>
        <fullName evidence="4">NADH dehydrogenase [ubiquinone] 1 beta subcomplex subunit 4</fullName>
    </recommendedName>
</protein>
<proteinExistence type="predicted"/>
<dbReference type="OrthoDB" id="15108at2759"/>
<evidence type="ECO:0000313" key="3">
    <source>
        <dbReference type="Proteomes" id="UP000799421"/>
    </source>
</evidence>
<organism evidence="2 3">
    <name type="scientific">Piedraia hortae CBS 480.64</name>
    <dbReference type="NCBI Taxonomy" id="1314780"/>
    <lineage>
        <taxon>Eukaryota</taxon>
        <taxon>Fungi</taxon>
        <taxon>Dikarya</taxon>
        <taxon>Ascomycota</taxon>
        <taxon>Pezizomycotina</taxon>
        <taxon>Dothideomycetes</taxon>
        <taxon>Dothideomycetidae</taxon>
        <taxon>Capnodiales</taxon>
        <taxon>Piedraiaceae</taxon>
        <taxon>Piedraia</taxon>
    </lineage>
</organism>
<keyword evidence="3" id="KW-1185">Reference proteome</keyword>
<name>A0A6A7BYW1_9PEZI</name>
<dbReference type="EMBL" id="MU005984">
    <property type="protein sequence ID" value="KAF2860177.1"/>
    <property type="molecule type" value="Genomic_DNA"/>
</dbReference>
<feature type="transmembrane region" description="Helical" evidence="1">
    <location>
        <begin position="44"/>
        <end position="62"/>
    </location>
</feature>
<reference evidence="2" key="1">
    <citation type="journal article" date="2020" name="Stud. Mycol.">
        <title>101 Dothideomycetes genomes: a test case for predicting lifestyles and emergence of pathogens.</title>
        <authorList>
            <person name="Haridas S."/>
            <person name="Albert R."/>
            <person name="Binder M."/>
            <person name="Bloem J."/>
            <person name="Labutti K."/>
            <person name="Salamov A."/>
            <person name="Andreopoulos B."/>
            <person name="Baker S."/>
            <person name="Barry K."/>
            <person name="Bills G."/>
            <person name="Bluhm B."/>
            <person name="Cannon C."/>
            <person name="Castanera R."/>
            <person name="Culley D."/>
            <person name="Daum C."/>
            <person name="Ezra D."/>
            <person name="Gonzalez J."/>
            <person name="Henrissat B."/>
            <person name="Kuo A."/>
            <person name="Liang C."/>
            <person name="Lipzen A."/>
            <person name="Lutzoni F."/>
            <person name="Magnuson J."/>
            <person name="Mondo S."/>
            <person name="Nolan M."/>
            <person name="Ohm R."/>
            <person name="Pangilinan J."/>
            <person name="Park H.-J."/>
            <person name="Ramirez L."/>
            <person name="Alfaro M."/>
            <person name="Sun H."/>
            <person name="Tritt A."/>
            <person name="Yoshinaga Y."/>
            <person name="Zwiers L.-H."/>
            <person name="Turgeon B."/>
            <person name="Goodwin S."/>
            <person name="Spatafora J."/>
            <person name="Crous P."/>
            <person name="Grigoriev I."/>
        </authorList>
    </citation>
    <scope>NUCLEOTIDE SEQUENCE</scope>
    <source>
        <strain evidence="2">CBS 480.64</strain>
    </source>
</reference>
<sequence length="82" mass="9849">MFRPTIRRLAGHVDSLHKDPAFVSYNDMWTNRHNYFRWTPRTTWLSFTYILLVPGSLLYLAYKVEGKYSFRSKWRGDAIANF</sequence>
<dbReference type="PANTHER" id="PTHR39476:SF1">
    <property type="entry name" value="NADH DEHYDROGENASE [UBIQUINONE] 1 BETA SUBCOMPLEX SUBUNIT 4"/>
    <property type="match status" value="1"/>
</dbReference>
<dbReference type="Proteomes" id="UP000799421">
    <property type="component" value="Unassembled WGS sequence"/>
</dbReference>
<keyword evidence="1" id="KW-0812">Transmembrane</keyword>
<evidence type="ECO:0000313" key="2">
    <source>
        <dbReference type="EMBL" id="KAF2860177.1"/>
    </source>
</evidence>
<evidence type="ECO:0000256" key="1">
    <source>
        <dbReference type="SAM" id="Phobius"/>
    </source>
</evidence>
<keyword evidence="1" id="KW-0472">Membrane</keyword>
<accession>A0A6A7BYW1</accession>
<keyword evidence="1" id="KW-1133">Transmembrane helix</keyword>
<gene>
    <name evidence="2" type="ORF">K470DRAFT_76708</name>
</gene>
<dbReference type="AlphaFoldDB" id="A0A6A7BYW1"/>
<dbReference type="PANTHER" id="PTHR39476">
    <property type="entry name" value="NADH:UBIQUINONE OXIDOREDUCTASE 6.6KD SUBUNIT"/>
    <property type="match status" value="1"/>
</dbReference>